<evidence type="ECO:0000313" key="2">
    <source>
        <dbReference type="Proteomes" id="UP000886653"/>
    </source>
</evidence>
<organism evidence="1 2">
    <name type="scientific">Cronartium quercuum f. sp. fusiforme G11</name>
    <dbReference type="NCBI Taxonomy" id="708437"/>
    <lineage>
        <taxon>Eukaryota</taxon>
        <taxon>Fungi</taxon>
        <taxon>Dikarya</taxon>
        <taxon>Basidiomycota</taxon>
        <taxon>Pucciniomycotina</taxon>
        <taxon>Pucciniomycetes</taxon>
        <taxon>Pucciniales</taxon>
        <taxon>Coleosporiaceae</taxon>
        <taxon>Cronartium</taxon>
    </lineage>
</organism>
<dbReference type="PANTHER" id="PTHR34618">
    <property type="entry name" value="SURFACE PROTEIN MAS1, PUTATIVE-RELATED"/>
    <property type="match status" value="1"/>
</dbReference>
<dbReference type="PANTHER" id="PTHR34618:SF1">
    <property type="entry name" value="SECRETED PROTEIN"/>
    <property type="match status" value="1"/>
</dbReference>
<dbReference type="InterPro" id="IPR021476">
    <property type="entry name" value="Egh16-like"/>
</dbReference>
<sequence length="261" mass="27580">MRTSTKVSVSSLFASAVIHSAYGHMALVKMYGDSNGLTGKGFGIKDGTPRDSSMRDPAQLDSPFVREFEIREGIASTCGRTIIEGKLDIGVSMEKAEDGGLPNIGKQGIIRVVAHQVNGDGAGPYTCAVDTEARGENFQDVPVTINVPGDASNSNAKAMDFTLETRMPQGAKCTGGSDGQSCILRCLNSADAGPYGGCIAFTQKEGLFNDPSPAGSGPTQTFQLDKITENPVTRDGDQFSDARSKLNGQEFIFLLHAHPVL</sequence>
<proteinExistence type="predicted"/>
<accession>A0A9P6NPP0</accession>
<protein>
    <submittedName>
        <fullName evidence="1">Uncharacterized protein</fullName>
    </submittedName>
</protein>
<keyword evidence="2" id="KW-1185">Reference proteome</keyword>
<gene>
    <name evidence="1" type="ORF">CROQUDRAFT_441652</name>
</gene>
<dbReference type="Pfam" id="PF11327">
    <property type="entry name" value="Egh16-like"/>
    <property type="match status" value="1"/>
</dbReference>
<dbReference type="EMBL" id="MU167242">
    <property type="protein sequence ID" value="KAG0147979.1"/>
    <property type="molecule type" value="Genomic_DNA"/>
</dbReference>
<comment type="caution">
    <text evidence="1">The sequence shown here is derived from an EMBL/GenBank/DDBJ whole genome shotgun (WGS) entry which is preliminary data.</text>
</comment>
<dbReference type="OrthoDB" id="3241054at2759"/>
<dbReference type="Proteomes" id="UP000886653">
    <property type="component" value="Unassembled WGS sequence"/>
</dbReference>
<dbReference type="AlphaFoldDB" id="A0A9P6NPP0"/>
<name>A0A9P6NPP0_9BASI</name>
<evidence type="ECO:0000313" key="1">
    <source>
        <dbReference type="EMBL" id="KAG0147979.1"/>
    </source>
</evidence>
<reference evidence="1" key="1">
    <citation type="submission" date="2013-11" db="EMBL/GenBank/DDBJ databases">
        <title>Genome sequence of the fusiform rust pathogen reveals effectors for host alternation and coevolution with pine.</title>
        <authorList>
            <consortium name="DOE Joint Genome Institute"/>
            <person name="Smith K."/>
            <person name="Pendleton A."/>
            <person name="Kubisiak T."/>
            <person name="Anderson C."/>
            <person name="Salamov A."/>
            <person name="Aerts A."/>
            <person name="Riley R."/>
            <person name="Clum A."/>
            <person name="Lindquist E."/>
            <person name="Ence D."/>
            <person name="Campbell M."/>
            <person name="Kronenberg Z."/>
            <person name="Feau N."/>
            <person name="Dhillon B."/>
            <person name="Hamelin R."/>
            <person name="Burleigh J."/>
            <person name="Smith J."/>
            <person name="Yandell M."/>
            <person name="Nelson C."/>
            <person name="Grigoriev I."/>
            <person name="Davis J."/>
        </authorList>
    </citation>
    <scope>NUCLEOTIDE SEQUENCE</scope>
    <source>
        <strain evidence="1">G11</strain>
    </source>
</reference>